<dbReference type="GO" id="GO:0003677">
    <property type="term" value="F:DNA binding"/>
    <property type="evidence" value="ECO:0007669"/>
    <property type="project" value="UniProtKB-UniRule"/>
</dbReference>
<comment type="catalytic activity">
    <reaction evidence="6">
        <text>ATP-dependent breakage, passage and rejoining of double-stranded DNA.</text>
        <dbReference type="EC" id="5.6.2.2"/>
    </reaction>
</comment>
<keyword evidence="10" id="KW-1185">Reference proteome</keyword>
<comment type="subunit">
    <text evidence="6">Homodimer. Heterotetramer of two Top6A and two Top6B chains.</text>
</comment>
<evidence type="ECO:0000313" key="9">
    <source>
        <dbReference type="EMBL" id="QDU68306.1"/>
    </source>
</evidence>
<dbReference type="NCBIfam" id="NF003218">
    <property type="entry name" value="PRK04184.1"/>
    <property type="match status" value="1"/>
</dbReference>
<dbReference type="GO" id="GO:0006260">
    <property type="term" value="P:DNA replication"/>
    <property type="evidence" value="ECO:0007669"/>
    <property type="project" value="UniProtKB-UniRule"/>
</dbReference>
<dbReference type="Pfam" id="PF09239">
    <property type="entry name" value="Topo-VIb_trans"/>
    <property type="match status" value="1"/>
</dbReference>
<dbReference type="SUPFAM" id="SSF55874">
    <property type="entry name" value="ATPase domain of HSP90 chaperone/DNA topoisomerase II/histidine kinase"/>
    <property type="match status" value="1"/>
</dbReference>
<evidence type="ECO:0000256" key="5">
    <source>
        <dbReference type="ARBA" id="ARBA00023235"/>
    </source>
</evidence>
<protein>
    <recommendedName>
        <fullName evidence="6">Type 2 DNA topoisomerase 6 subunit B</fullName>
        <ecNumber evidence="6">5.6.2.2</ecNumber>
    </recommendedName>
    <alternativeName>
        <fullName evidence="6">Type II DNA topoisomerase VI subunit B</fullName>
        <shortName evidence="6">TopoVI-B</shortName>
    </alternativeName>
</protein>
<evidence type="ECO:0000256" key="7">
    <source>
        <dbReference type="SAM" id="MobiDB-lite"/>
    </source>
</evidence>
<feature type="region of interest" description="Disordered" evidence="7">
    <location>
        <begin position="1"/>
        <end position="62"/>
    </location>
</feature>
<feature type="binding site" evidence="6">
    <location>
        <begin position="164"/>
        <end position="171"/>
    </location>
    <ligand>
        <name>ATP</name>
        <dbReference type="ChEBI" id="CHEBI:30616"/>
    </ligand>
</feature>
<accession>A0A518BMY7</accession>
<reference evidence="9 10" key="1">
    <citation type="submission" date="2019-02" db="EMBL/GenBank/DDBJ databases">
        <title>Deep-cultivation of Planctomycetes and their phenomic and genomic characterization uncovers novel biology.</title>
        <authorList>
            <person name="Wiegand S."/>
            <person name="Jogler M."/>
            <person name="Boedeker C."/>
            <person name="Pinto D."/>
            <person name="Vollmers J."/>
            <person name="Rivas-Marin E."/>
            <person name="Kohn T."/>
            <person name="Peeters S.H."/>
            <person name="Heuer A."/>
            <person name="Rast P."/>
            <person name="Oberbeckmann S."/>
            <person name="Bunk B."/>
            <person name="Jeske O."/>
            <person name="Meyerdierks A."/>
            <person name="Storesund J.E."/>
            <person name="Kallscheuer N."/>
            <person name="Luecker S."/>
            <person name="Lage O.M."/>
            <person name="Pohl T."/>
            <person name="Merkel B.J."/>
            <person name="Hornburger P."/>
            <person name="Mueller R.-W."/>
            <person name="Bruemmer F."/>
            <person name="Labrenz M."/>
            <person name="Spormann A.M."/>
            <person name="Op den Camp H."/>
            <person name="Overmann J."/>
            <person name="Amann R."/>
            <person name="Jetten M.S.M."/>
            <person name="Mascher T."/>
            <person name="Medema M.H."/>
            <person name="Devos D.P."/>
            <person name="Kaster A.-K."/>
            <person name="Ovreas L."/>
            <person name="Rohde M."/>
            <person name="Galperin M.Y."/>
            <person name="Jogler C."/>
        </authorList>
    </citation>
    <scope>NUCLEOTIDE SEQUENCE [LARGE SCALE GENOMIC DNA]</scope>
    <source>
        <strain evidence="9 10">Pla133</strain>
    </source>
</reference>
<dbReference type="CDD" id="cd00823">
    <property type="entry name" value="TopoIIB_Trans"/>
    <property type="match status" value="1"/>
</dbReference>
<dbReference type="SUPFAM" id="SSF54211">
    <property type="entry name" value="Ribosomal protein S5 domain 2-like"/>
    <property type="match status" value="1"/>
</dbReference>
<keyword evidence="2 6" id="KW-0067">ATP-binding</keyword>
<dbReference type="Proteomes" id="UP000316921">
    <property type="component" value="Chromosome"/>
</dbReference>
<keyword evidence="5 6" id="KW-0413">Isomerase</keyword>
<dbReference type="Pfam" id="PF02518">
    <property type="entry name" value="HATPase_c"/>
    <property type="match status" value="1"/>
</dbReference>
<comment type="function">
    <text evidence="6">Relaxes both positive and negative superturns and exhibits a strong decatenase activity.</text>
</comment>
<keyword evidence="1 6" id="KW-0547">Nucleotide-binding</keyword>
<dbReference type="Gene3D" id="1.10.8.50">
    <property type="match status" value="1"/>
</dbReference>
<evidence type="ECO:0000256" key="2">
    <source>
        <dbReference type="ARBA" id="ARBA00022840"/>
    </source>
</evidence>
<dbReference type="EC" id="5.6.2.2" evidence="6"/>
<dbReference type="InterPro" id="IPR014721">
    <property type="entry name" value="Ribsml_uS5_D2-typ_fold_subgr"/>
</dbReference>
<evidence type="ECO:0000256" key="1">
    <source>
        <dbReference type="ARBA" id="ARBA00022741"/>
    </source>
</evidence>
<dbReference type="GO" id="GO:0006265">
    <property type="term" value="P:DNA topological change"/>
    <property type="evidence" value="ECO:0007669"/>
    <property type="project" value="UniProtKB-UniRule"/>
</dbReference>
<sequence length="604" mass="66185">MTDDSATPGLFDALEAPIEASSVSTQKKTTKRGTKAAEPKAAAPKAAAAPAPRKRRSAEDMAATQREISVSEFFTKNRHLLGFDSPLKALLTTVKEAVDNSMDACEEAGILPEISVEISAAEEENRFRVCVEDNGPGIVREQVGKIFGKLLYGSKFHKLSQTRGQQGIGIAAAGMYGQLTTGKSVRVVSRPGKRAKATEFLLSIDTAKNKPEIHHEATVEWEHGHGTRVEIEMEAKYQKGLRSVDMYLKQTAIANPHLTLHFTDPGGEQVTYERNTKEMPPETVEIKPHPHGVELGRLIAMLKSTQSRSLSAFLQDEFSRVGAKVAKDIVTKAAAAKTGQTLTVKSYPSRIAREEATALHKAINETKISNPSTDCIAPIGEDLVLAGLKKEIEADFYAASTRPPAVYRGNPFQIEVGIAYGKPGGVGLEVTDEGRIRKKATSRDVVEDLVAGADEPIRVLRFANRVPLLHQQSACAVTKGVILTNWKSYGLTQPRGALPIGPMAVLIHIASVWVPFTSESKEAIASYPEILKEIRLALQDCGRKLGTYIRKGKRLKREFDKRNYIEKYIPHIGIALQEILDLTNVERDGTVETLEDVLHKSRKF</sequence>
<dbReference type="PIRSF" id="PIRSF006553">
    <property type="entry name" value="TopoVI_B"/>
    <property type="match status" value="1"/>
</dbReference>
<proteinExistence type="inferred from homology"/>
<dbReference type="GO" id="GO:0005524">
    <property type="term" value="F:ATP binding"/>
    <property type="evidence" value="ECO:0007669"/>
    <property type="project" value="UniProtKB-UniRule"/>
</dbReference>
<feature type="domain" description="Histidine kinase/HSP90-like ATPase" evidence="8">
    <location>
        <begin position="85"/>
        <end position="208"/>
    </location>
</feature>
<feature type="compositionally biased region" description="Low complexity" evidence="7">
    <location>
        <begin position="39"/>
        <end position="51"/>
    </location>
</feature>
<dbReference type="PANTHER" id="PTHR48444">
    <property type="entry name" value="DNA TOPOISOMERASE 6 SUBUNIT B"/>
    <property type="match status" value="1"/>
</dbReference>
<dbReference type="EMBL" id="CP036287">
    <property type="protein sequence ID" value="QDU68306.1"/>
    <property type="molecule type" value="Genomic_DNA"/>
</dbReference>
<evidence type="ECO:0000313" key="10">
    <source>
        <dbReference type="Proteomes" id="UP000316921"/>
    </source>
</evidence>
<name>A0A518BMY7_9BACT</name>
<dbReference type="AlphaFoldDB" id="A0A518BMY7"/>
<dbReference type="InterPro" id="IPR020568">
    <property type="entry name" value="Ribosomal_Su5_D2-typ_SF"/>
</dbReference>
<dbReference type="NCBIfam" id="TIGR01052">
    <property type="entry name" value="top6b"/>
    <property type="match status" value="1"/>
</dbReference>
<dbReference type="Gene3D" id="3.30.230.10">
    <property type="match status" value="1"/>
</dbReference>
<evidence type="ECO:0000259" key="8">
    <source>
        <dbReference type="SMART" id="SM00387"/>
    </source>
</evidence>
<keyword evidence="3 6" id="KW-0799">Topoisomerase</keyword>
<dbReference type="PANTHER" id="PTHR48444:SF1">
    <property type="entry name" value="DNA TOPOISOMERASE 6 SUBUNIT B"/>
    <property type="match status" value="1"/>
</dbReference>
<dbReference type="RefSeq" id="WP_145067203.1">
    <property type="nucleotide sequence ID" value="NZ_CP036287.1"/>
</dbReference>
<dbReference type="InterPro" id="IPR005734">
    <property type="entry name" value="TopoVI_B"/>
</dbReference>
<feature type="binding site" evidence="6">
    <location>
        <position position="100"/>
    </location>
    <ligand>
        <name>ATP</name>
        <dbReference type="ChEBI" id="CHEBI:30616"/>
    </ligand>
</feature>
<organism evidence="9 10">
    <name type="scientific">Engelhardtia mirabilis</name>
    <dbReference type="NCBI Taxonomy" id="2528011"/>
    <lineage>
        <taxon>Bacteria</taxon>
        <taxon>Pseudomonadati</taxon>
        <taxon>Planctomycetota</taxon>
        <taxon>Planctomycetia</taxon>
        <taxon>Planctomycetia incertae sedis</taxon>
        <taxon>Engelhardtia</taxon>
    </lineage>
</organism>
<comment type="similarity">
    <text evidence="6">Belongs to the TOP6B family.</text>
</comment>
<feature type="binding site" evidence="6">
    <location>
        <position position="521"/>
    </location>
    <ligand>
        <name>ATP</name>
        <dbReference type="ChEBI" id="CHEBI:30616"/>
    </ligand>
</feature>
<evidence type="ECO:0000256" key="3">
    <source>
        <dbReference type="ARBA" id="ARBA00023029"/>
    </source>
</evidence>
<dbReference type="InterPro" id="IPR003594">
    <property type="entry name" value="HATPase_dom"/>
</dbReference>
<dbReference type="KEGG" id="pbap:Pla133_34020"/>
<evidence type="ECO:0000256" key="4">
    <source>
        <dbReference type="ARBA" id="ARBA00023125"/>
    </source>
</evidence>
<keyword evidence="4 6" id="KW-0238">DNA-binding</keyword>
<dbReference type="Gene3D" id="3.30.565.10">
    <property type="entry name" value="Histidine kinase-like ATPase, C-terminal domain"/>
    <property type="match status" value="1"/>
</dbReference>
<dbReference type="InterPro" id="IPR015320">
    <property type="entry name" value="TopoVI_B_transducer"/>
</dbReference>
<dbReference type="SMART" id="SM00387">
    <property type="entry name" value="HATPase_c"/>
    <property type="match status" value="1"/>
</dbReference>
<feature type="binding site" evidence="6">
    <location>
        <position position="133"/>
    </location>
    <ligand>
        <name>ATP</name>
        <dbReference type="ChEBI" id="CHEBI:30616"/>
    </ligand>
</feature>
<dbReference type="HAMAP" id="MF_00322">
    <property type="entry name" value="Top6B"/>
    <property type="match status" value="1"/>
</dbReference>
<dbReference type="InterPro" id="IPR036890">
    <property type="entry name" value="HATPase_C_sf"/>
</dbReference>
<feature type="binding site" evidence="6">
    <location>
        <begin position="154"/>
        <end position="155"/>
    </location>
    <ligand>
        <name>ATP</name>
        <dbReference type="ChEBI" id="CHEBI:30616"/>
    </ligand>
</feature>
<gene>
    <name evidence="6" type="primary">top6B</name>
    <name evidence="9" type="ORF">Pla133_34020</name>
</gene>
<dbReference type="GO" id="GO:0003918">
    <property type="term" value="F:DNA topoisomerase type II (double strand cut, ATP-hydrolyzing) activity"/>
    <property type="evidence" value="ECO:0007669"/>
    <property type="project" value="UniProtKB-UniRule"/>
</dbReference>
<evidence type="ECO:0000256" key="6">
    <source>
        <dbReference type="HAMAP-Rule" id="MF_00322"/>
    </source>
</evidence>